<organism evidence="1">
    <name type="scientific">mine drainage metagenome</name>
    <dbReference type="NCBI Taxonomy" id="410659"/>
    <lineage>
        <taxon>unclassified sequences</taxon>
        <taxon>metagenomes</taxon>
        <taxon>ecological metagenomes</taxon>
    </lineage>
</organism>
<dbReference type="SUPFAM" id="SSF55486">
    <property type="entry name" value="Metalloproteases ('zincins'), catalytic domain"/>
    <property type="match status" value="1"/>
</dbReference>
<dbReference type="Gene3D" id="3.40.390.10">
    <property type="entry name" value="Collagenase (Catalytic Domain)"/>
    <property type="match status" value="1"/>
</dbReference>
<reference evidence="1" key="1">
    <citation type="submission" date="2016-10" db="EMBL/GenBank/DDBJ databases">
        <title>Sequence of Gallionella enrichment culture.</title>
        <authorList>
            <person name="Poehlein A."/>
            <person name="Muehling M."/>
            <person name="Daniel R."/>
        </authorList>
    </citation>
    <scope>NUCLEOTIDE SEQUENCE</scope>
</reference>
<proteinExistence type="predicted"/>
<dbReference type="AlphaFoldDB" id="A0A1J5P5C8"/>
<keyword evidence="1" id="KW-0378">Hydrolase</keyword>
<dbReference type="EMBL" id="MLJW01006950">
    <property type="protein sequence ID" value="OIQ65936.1"/>
    <property type="molecule type" value="Genomic_DNA"/>
</dbReference>
<comment type="caution">
    <text evidence="1">The sequence shown here is derived from an EMBL/GenBank/DDBJ whole genome shotgun (WGS) entry which is preliminary data.</text>
</comment>
<sequence>MSLDPVSDIYATASIWGDPTAQGYLNADARDATAPNGKISYTIDHAANNLVGGGPGWSYALGVGFTVTYGFRADSPDTMPSDIGGFSRFSTAQIDQAERALQAWSDVANITFVRVGAGDTGDAAYSNQATILFGDYSTGEAGASAFA</sequence>
<name>A0A1J5P5C8_9ZZZZ</name>
<accession>A0A1J5P5C8</accession>
<evidence type="ECO:0000313" key="1">
    <source>
        <dbReference type="EMBL" id="OIQ65936.1"/>
    </source>
</evidence>
<dbReference type="InterPro" id="IPR024079">
    <property type="entry name" value="MetalloPept_cat_dom_sf"/>
</dbReference>
<dbReference type="EC" id="3.4.24.40" evidence="1"/>
<protein>
    <submittedName>
        <fullName evidence="1">Serralysin C</fullName>
        <ecNumber evidence="1">3.4.24.40</ecNumber>
    </submittedName>
</protein>
<gene>
    <name evidence="1" type="primary">prtC</name>
    <name evidence="1" type="ORF">GALL_525010</name>
</gene>
<dbReference type="GO" id="GO:0008237">
    <property type="term" value="F:metallopeptidase activity"/>
    <property type="evidence" value="ECO:0007669"/>
    <property type="project" value="InterPro"/>
</dbReference>